<reference evidence="1" key="1">
    <citation type="journal article" date="2020" name="mSystems">
        <title>Genome- and Community-Level Interaction Insights into Carbon Utilization and Element Cycling Functions of Hydrothermarchaeota in Hydrothermal Sediment.</title>
        <authorList>
            <person name="Zhou Z."/>
            <person name="Liu Y."/>
            <person name="Xu W."/>
            <person name="Pan J."/>
            <person name="Luo Z.H."/>
            <person name="Li M."/>
        </authorList>
    </citation>
    <scope>NUCLEOTIDE SEQUENCE [LARGE SCALE GENOMIC DNA]</scope>
    <source>
        <strain evidence="1">HyVt-493</strain>
    </source>
</reference>
<comment type="caution">
    <text evidence="1">The sequence shown here is derived from an EMBL/GenBank/DDBJ whole genome shotgun (WGS) entry which is preliminary data.</text>
</comment>
<organism evidence="1">
    <name type="scientific">Leucothrix mucor</name>
    <dbReference type="NCBI Taxonomy" id="45248"/>
    <lineage>
        <taxon>Bacteria</taxon>
        <taxon>Pseudomonadati</taxon>
        <taxon>Pseudomonadota</taxon>
        <taxon>Gammaproteobacteria</taxon>
        <taxon>Thiotrichales</taxon>
        <taxon>Thiotrichaceae</taxon>
        <taxon>Leucothrix</taxon>
    </lineage>
</organism>
<sequence length="168" mass="19138">MAKRRRQAKKTVLFIGEGITEQAFLDYLKSIYISRGCGLSVKVQAANGGSPACILDYAIKQTRNRAYDRVAVLLDTDKEWGQKVKQDAKKNKIELIGSAPCIEGLILQLLKQPVPYASDNCKKQCQKLFKEKLTQKESYAEYLPIEYLDDIKAEFPVMERILIYFGDH</sequence>
<dbReference type="EMBL" id="DRMS01000164">
    <property type="protein sequence ID" value="HFC91989.1"/>
    <property type="molecule type" value="Genomic_DNA"/>
</dbReference>
<dbReference type="Pfam" id="PF13707">
    <property type="entry name" value="RloB"/>
    <property type="match status" value="1"/>
</dbReference>
<accession>A0A7V2T208</accession>
<dbReference type="Proteomes" id="UP000885750">
    <property type="component" value="Unassembled WGS sequence"/>
</dbReference>
<protein>
    <submittedName>
        <fullName evidence="1">RloB domain-containing protein</fullName>
    </submittedName>
</protein>
<name>A0A7V2T208_LEUMU</name>
<gene>
    <name evidence="1" type="ORF">ENJ51_04175</name>
</gene>
<dbReference type="InterPro" id="IPR025591">
    <property type="entry name" value="RloB"/>
</dbReference>
<dbReference type="AlphaFoldDB" id="A0A7V2T208"/>
<evidence type="ECO:0000313" key="1">
    <source>
        <dbReference type="EMBL" id="HFC91989.1"/>
    </source>
</evidence>
<proteinExistence type="predicted"/>